<dbReference type="GO" id="GO:0016020">
    <property type="term" value="C:membrane"/>
    <property type="evidence" value="ECO:0007669"/>
    <property type="project" value="UniProtKB-SubCell"/>
</dbReference>
<evidence type="ECO:0000256" key="3">
    <source>
        <dbReference type="ARBA" id="ARBA00022692"/>
    </source>
</evidence>
<dbReference type="GO" id="GO:0072657">
    <property type="term" value="P:protein localization to membrane"/>
    <property type="evidence" value="ECO:0007669"/>
    <property type="project" value="TreeGrafter"/>
</dbReference>
<evidence type="ECO:0000256" key="5">
    <source>
        <dbReference type="ARBA" id="ARBA00022989"/>
    </source>
</evidence>
<reference evidence="8 9" key="2">
    <citation type="submission" date="2018-11" db="EMBL/GenBank/DDBJ databases">
        <authorList>
            <consortium name="Pathogen Informatics"/>
        </authorList>
    </citation>
    <scope>NUCLEOTIDE SEQUENCE [LARGE SCALE GENOMIC DNA]</scope>
    <source>
        <strain evidence="8 9">Egypt</strain>
    </source>
</reference>
<dbReference type="EMBL" id="UZAN01062434">
    <property type="protein sequence ID" value="VDP93229.1"/>
    <property type="molecule type" value="Genomic_DNA"/>
</dbReference>
<dbReference type="InterPro" id="IPR004240">
    <property type="entry name" value="EMP70"/>
</dbReference>
<evidence type="ECO:0000256" key="4">
    <source>
        <dbReference type="ARBA" id="ARBA00022729"/>
    </source>
</evidence>
<dbReference type="WBParaSite" id="ECPE_0001599701-mRNA-1">
    <property type="protein sequence ID" value="ECPE_0001599701-mRNA-1"/>
    <property type="gene ID" value="ECPE_0001599701"/>
</dbReference>
<organism evidence="10">
    <name type="scientific">Echinostoma caproni</name>
    <dbReference type="NCBI Taxonomy" id="27848"/>
    <lineage>
        <taxon>Eukaryota</taxon>
        <taxon>Metazoa</taxon>
        <taxon>Spiralia</taxon>
        <taxon>Lophotrochozoa</taxon>
        <taxon>Platyhelminthes</taxon>
        <taxon>Trematoda</taxon>
        <taxon>Digenea</taxon>
        <taxon>Plagiorchiida</taxon>
        <taxon>Echinostomata</taxon>
        <taxon>Echinostomatoidea</taxon>
        <taxon>Echinostomatidae</taxon>
        <taxon>Echinostoma</taxon>
    </lineage>
</organism>
<sequence length="179" mass="21093">MNTIGPYRNRQETYPYFSLPFCRGPETTIEHAHETLGEALQGTELQYSGISIRYKVDVQSAPVCSITVTQEVHDRLRDAIIDQYWYQMYLDDLPIWSVVGEVASGNKAYIWTHKKLEIGYNDQRIVRVTLFNSELVPLEVGSQVHFTYSVFWLPSNITFERRYDEYLDYQFFQHRVSVF</sequence>
<comment type="similarity">
    <text evidence="2 7">Belongs to the nonaspanin (TM9SF) (TC 9.A.2) family.</text>
</comment>
<dbReference type="AlphaFoldDB" id="A0A183B9S2"/>
<dbReference type="Pfam" id="PF02990">
    <property type="entry name" value="EMP70"/>
    <property type="match status" value="1"/>
</dbReference>
<reference evidence="10" key="1">
    <citation type="submission" date="2016-06" db="UniProtKB">
        <authorList>
            <consortium name="WormBaseParasite"/>
        </authorList>
    </citation>
    <scope>IDENTIFICATION</scope>
</reference>
<evidence type="ECO:0000313" key="8">
    <source>
        <dbReference type="EMBL" id="VDP93229.1"/>
    </source>
</evidence>
<evidence type="ECO:0000313" key="10">
    <source>
        <dbReference type="WBParaSite" id="ECPE_0001599701-mRNA-1"/>
    </source>
</evidence>
<dbReference type="Proteomes" id="UP000272942">
    <property type="component" value="Unassembled WGS sequence"/>
</dbReference>
<evidence type="ECO:0000256" key="6">
    <source>
        <dbReference type="ARBA" id="ARBA00023136"/>
    </source>
</evidence>
<evidence type="ECO:0000313" key="9">
    <source>
        <dbReference type="Proteomes" id="UP000272942"/>
    </source>
</evidence>
<dbReference type="OrthoDB" id="1666796at2759"/>
<keyword evidence="5" id="KW-1133">Transmembrane helix</keyword>
<protein>
    <recommendedName>
        <fullName evidence="7">Transmembrane 9 superfamily member</fullName>
    </recommendedName>
</protein>
<proteinExistence type="inferred from homology"/>
<evidence type="ECO:0000256" key="1">
    <source>
        <dbReference type="ARBA" id="ARBA00004141"/>
    </source>
</evidence>
<evidence type="ECO:0000256" key="2">
    <source>
        <dbReference type="ARBA" id="ARBA00005227"/>
    </source>
</evidence>
<evidence type="ECO:0000256" key="7">
    <source>
        <dbReference type="RuleBase" id="RU363079"/>
    </source>
</evidence>
<comment type="subcellular location">
    <subcellularLocation>
        <location evidence="1">Membrane</location>
        <topology evidence="1">Multi-pass membrane protein</topology>
    </subcellularLocation>
</comment>
<keyword evidence="9" id="KW-1185">Reference proteome</keyword>
<dbReference type="PANTHER" id="PTHR10766:SF41">
    <property type="entry name" value="TRANSMEMBRANE 9 SUPERFAMILY MEMBER 3"/>
    <property type="match status" value="1"/>
</dbReference>
<dbReference type="PANTHER" id="PTHR10766">
    <property type="entry name" value="TRANSMEMBRANE 9 SUPERFAMILY PROTEIN"/>
    <property type="match status" value="1"/>
</dbReference>
<keyword evidence="4" id="KW-0732">Signal</keyword>
<accession>A0A183B9S2</accession>
<gene>
    <name evidence="8" type="ORF">ECPE_LOCUS15957</name>
</gene>
<name>A0A183B9S2_9TREM</name>
<keyword evidence="6" id="KW-0472">Membrane</keyword>
<keyword evidence="3" id="KW-0812">Transmembrane</keyword>